<proteinExistence type="predicted"/>
<name>A0AAV3TFI4_9EURY</name>
<evidence type="ECO:0000313" key="2">
    <source>
        <dbReference type="Proteomes" id="UP001500420"/>
    </source>
</evidence>
<evidence type="ECO:0000313" key="1">
    <source>
        <dbReference type="EMBL" id="GAA0680282.1"/>
    </source>
</evidence>
<protein>
    <submittedName>
        <fullName evidence="1">Uncharacterized protein</fullName>
    </submittedName>
</protein>
<dbReference type="EMBL" id="BAAADV010000007">
    <property type="protein sequence ID" value="GAA0680282.1"/>
    <property type="molecule type" value="Genomic_DNA"/>
</dbReference>
<keyword evidence="2" id="KW-1185">Reference proteome</keyword>
<dbReference type="Proteomes" id="UP001500420">
    <property type="component" value="Unassembled WGS sequence"/>
</dbReference>
<dbReference type="AlphaFoldDB" id="A0AAV3TFI4"/>
<gene>
    <name evidence="1" type="ORF">GCM10009020_31300</name>
</gene>
<comment type="caution">
    <text evidence="1">The sequence shown here is derived from an EMBL/GenBank/DDBJ whole genome shotgun (WGS) entry which is preliminary data.</text>
</comment>
<reference evidence="1 2" key="1">
    <citation type="journal article" date="2019" name="Int. J. Syst. Evol. Microbiol.">
        <title>The Global Catalogue of Microorganisms (GCM) 10K type strain sequencing project: providing services to taxonomists for standard genome sequencing and annotation.</title>
        <authorList>
            <consortium name="The Broad Institute Genomics Platform"/>
            <consortium name="The Broad Institute Genome Sequencing Center for Infectious Disease"/>
            <person name="Wu L."/>
            <person name="Ma J."/>
        </authorList>
    </citation>
    <scope>NUCLEOTIDE SEQUENCE [LARGE SCALE GENOMIC DNA]</scope>
    <source>
        <strain evidence="1 2">JCM 16328</strain>
    </source>
</reference>
<organism evidence="1 2">
    <name type="scientific">Natronoarchaeum mannanilyticum</name>
    <dbReference type="NCBI Taxonomy" id="926360"/>
    <lineage>
        <taxon>Archaea</taxon>
        <taxon>Methanobacteriati</taxon>
        <taxon>Methanobacteriota</taxon>
        <taxon>Stenosarchaea group</taxon>
        <taxon>Halobacteria</taxon>
        <taxon>Halobacteriales</taxon>
        <taxon>Natronoarchaeaceae</taxon>
    </lineage>
</organism>
<sequence length="75" mass="8207">MLFDPRNPKKLYTKLKVPGNYPRTSGMTGKIEAIERCAYCRSYVPVTPVDVGRSGEETGLRAVVTICQACQNGGL</sequence>
<accession>A0AAV3TFI4</accession>